<evidence type="ECO:0000313" key="2">
    <source>
        <dbReference type="Proteomes" id="UP000190064"/>
    </source>
</evidence>
<dbReference type="EMBL" id="MTSD02000006">
    <property type="protein sequence ID" value="OOV86393.1"/>
    <property type="molecule type" value="Genomic_DNA"/>
</dbReference>
<dbReference type="AlphaFoldDB" id="A0A1T1H976"/>
<protein>
    <submittedName>
        <fullName evidence="1">Ethanolamine utilization protein EutQ</fullName>
    </submittedName>
</protein>
<name>A0A1T1H976_OCELI</name>
<evidence type="ECO:0000313" key="1">
    <source>
        <dbReference type="EMBL" id="OOV86393.1"/>
    </source>
</evidence>
<dbReference type="InterPro" id="IPR011051">
    <property type="entry name" value="RmlC_Cupin_sf"/>
</dbReference>
<accession>A0A1T1H976</accession>
<dbReference type="InterPro" id="IPR010424">
    <property type="entry name" value="EutQ"/>
</dbReference>
<keyword evidence="2" id="KW-1185">Reference proteome</keyword>
<dbReference type="Proteomes" id="UP000190064">
    <property type="component" value="Unassembled WGS sequence"/>
</dbReference>
<proteinExistence type="predicted"/>
<comment type="caution">
    <text evidence="1">The sequence shown here is derived from an EMBL/GenBank/DDBJ whole genome shotgun (WGS) entry which is preliminary data.</text>
</comment>
<dbReference type="InterPro" id="IPR014710">
    <property type="entry name" value="RmlC-like_jellyroll"/>
</dbReference>
<dbReference type="STRING" id="966.BTA35_0212785"/>
<dbReference type="SUPFAM" id="SSF51182">
    <property type="entry name" value="RmlC-like cupins"/>
    <property type="match status" value="1"/>
</dbReference>
<organism evidence="1 2">
    <name type="scientific">Oceanospirillum linum</name>
    <dbReference type="NCBI Taxonomy" id="966"/>
    <lineage>
        <taxon>Bacteria</taxon>
        <taxon>Pseudomonadati</taxon>
        <taxon>Pseudomonadota</taxon>
        <taxon>Gammaproteobacteria</taxon>
        <taxon>Oceanospirillales</taxon>
        <taxon>Oceanospirillaceae</taxon>
        <taxon>Oceanospirillum</taxon>
    </lineage>
</organism>
<dbReference type="Pfam" id="PF06249">
    <property type="entry name" value="EutQ"/>
    <property type="match status" value="1"/>
</dbReference>
<dbReference type="RefSeq" id="WP_078320208.1">
    <property type="nucleotide sequence ID" value="NZ_FXTS01000007.1"/>
</dbReference>
<gene>
    <name evidence="1" type="ORF">BTA35_0212785</name>
</gene>
<dbReference type="Gene3D" id="2.60.120.10">
    <property type="entry name" value="Jelly Rolls"/>
    <property type="match status" value="1"/>
</dbReference>
<sequence>MPVKLIKSASLQFNHRGGPPGHGEVARAVSTDISRSMAAGVARFDQCSIAWTVLYDEIVYVVSGIFRLKTPEGVFEGKAGDVLWIPNGTELEYQGDNAEIFYAVYPGNWKELLEQ</sequence>
<reference evidence="1" key="1">
    <citation type="submission" date="2017-02" db="EMBL/GenBank/DDBJ databases">
        <title>Draft Genome Sequence of the Salt Water Bacterium Oceanospirillum linum ATCC 11336.</title>
        <authorList>
            <person name="Trachtenberg A.M."/>
            <person name="Carney J.G."/>
            <person name="Linnane J.D."/>
            <person name="Rheaume B.A."/>
            <person name="Pitts N.L."/>
            <person name="Mykles D.L."/>
            <person name="Maclea K.S."/>
        </authorList>
    </citation>
    <scope>NUCLEOTIDE SEQUENCE [LARGE SCALE GENOMIC DNA]</scope>
    <source>
        <strain evidence="1">ATCC 11336</strain>
    </source>
</reference>